<dbReference type="RefSeq" id="WP_210682719.1">
    <property type="nucleotide sequence ID" value="NZ_JAGMWN010000006.1"/>
</dbReference>
<name>A0A8J7S1H2_9PROT</name>
<evidence type="ECO:0000313" key="3">
    <source>
        <dbReference type="EMBL" id="MBP5858145.1"/>
    </source>
</evidence>
<proteinExistence type="predicted"/>
<dbReference type="AlphaFoldDB" id="A0A8J7S1H2"/>
<keyword evidence="4" id="KW-1185">Reference proteome</keyword>
<evidence type="ECO:0000256" key="1">
    <source>
        <dbReference type="SAM" id="SignalP"/>
    </source>
</evidence>
<dbReference type="Proteomes" id="UP000672602">
    <property type="component" value="Unassembled WGS sequence"/>
</dbReference>
<feature type="chain" id="PRO_5035198239" evidence="1">
    <location>
        <begin position="25"/>
        <end position="375"/>
    </location>
</feature>
<dbReference type="SUPFAM" id="SSF56935">
    <property type="entry name" value="Porins"/>
    <property type="match status" value="1"/>
</dbReference>
<dbReference type="EMBL" id="JAGMWN010000006">
    <property type="protein sequence ID" value="MBP5858145.1"/>
    <property type="molecule type" value="Genomic_DNA"/>
</dbReference>
<dbReference type="GO" id="GO:0016020">
    <property type="term" value="C:membrane"/>
    <property type="evidence" value="ECO:0007669"/>
    <property type="project" value="InterPro"/>
</dbReference>
<gene>
    <name evidence="3" type="ORF">KAJ83_14085</name>
</gene>
<dbReference type="InterPro" id="IPR033900">
    <property type="entry name" value="Gram_neg_porin_domain"/>
</dbReference>
<sequence>MKKTLLGASALVGIASLSAAPAVAAEAPEISFSGALGYEAVLHDGDMQAAGTGFNITGNEQQSELIWSATGVADNGLEYGAEVQWRWLGGGSAAGGFDEAFMDFSGGFGRAFVGFEDGITDLVAGTAGHSLQVGTWGTDGNNALRHVNFLGLNTKLHYYQSHAALSGDANKIGYSTPSFGGFQAGVSFTPEGNAGQAAGVNNGSLQNNLEVAAGYSNTFGDVSLTVDGAYGIGQDNSIPTVGGDRADVKSYQLGAMIGFAGFSVAGSFLDNDDSSCPDLTPNCDAGDGWNVGAGYSFGPAGVSVMWQEAEDDTDGNGFSDESEIFHAGVSYTIAEGLSTYANYYNFSVENEAGGGAGVATSNDADVLILGSRITF</sequence>
<accession>A0A8J7S1H2</accession>
<dbReference type="GO" id="GO:0015288">
    <property type="term" value="F:porin activity"/>
    <property type="evidence" value="ECO:0007669"/>
    <property type="project" value="InterPro"/>
</dbReference>
<comment type="caution">
    <text evidence="3">The sequence shown here is derived from an EMBL/GenBank/DDBJ whole genome shotgun (WGS) entry which is preliminary data.</text>
</comment>
<feature type="signal peptide" evidence="1">
    <location>
        <begin position="1"/>
        <end position="24"/>
    </location>
</feature>
<reference evidence="3" key="1">
    <citation type="submission" date="2021-04" db="EMBL/GenBank/DDBJ databases">
        <authorList>
            <person name="Zhang D.-C."/>
        </authorList>
    </citation>
    <scope>NUCLEOTIDE SEQUENCE</scope>
    <source>
        <strain evidence="3">CGMCC 1.15697</strain>
    </source>
</reference>
<dbReference type="Gene3D" id="2.40.160.10">
    <property type="entry name" value="Porin"/>
    <property type="match status" value="1"/>
</dbReference>
<evidence type="ECO:0000259" key="2">
    <source>
        <dbReference type="Pfam" id="PF13609"/>
    </source>
</evidence>
<dbReference type="Pfam" id="PF13609">
    <property type="entry name" value="Porin_4"/>
    <property type="match status" value="1"/>
</dbReference>
<dbReference type="InterPro" id="IPR023614">
    <property type="entry name" value="Porin_dom_sf"/>
</dbReference>
<feature type="domain" description="Porin" evidence="2">
    <location>
        <begin position="12"/>
        <end position="348"/>
    </location>
</feature>
<organism evidence="3 4">
    <name type="scientific">Marivibrio halodurans</name>
    <dbReference type="NCBI Taxonomy" id="2039722"/>
    <lineage>
        <taxon>Bacteria</taxon>
        <taxon>Pseudomonadati</taxon>
        <taxon>Pseudomonadota</taxon>
        <taxon>Alphaproteobacteria</taxon>
        <taxon>Rhodospirillales</taxon>
        <taxon>Rhodospirillaceae</taxon>
        <taxon>Marivibrio</taxon>
    </lineage>
</organism>
<protein>
    <submittedName>
        <fullName evidence="3">Porin</fullName>
    </submittedName>
</protein>
<evidence type="ECO:0000313" key="4">
    <source>
        <dbReference type="Proteomes" id="UP000672602"/>
    </source>
</evidence>
<keyword evidence="1" id="KW-0732">Signal</keyword>